<accession>A0A914CI39</accession>
<dbReference type="InterPro" id="IPR018846">
    <property type="entry name" value="Beta-prop_RSE1/DDB1/CPSF1_1st"/>
</dbReference>
<dbReference type="PANTHER" id="PTHR10644">
    <property type="entry name" value="DNA REPAIR/RNA PROCESSING CPSF FAMILY"/>
    <property type="match status" value="1"/>
</dbReference>
<dbReference type="Pfam" id="PF03178">
    <property type="entry name" value="CPSF_A"/>
    <property type="match status" value="1"/>
</dbReference>
<dbReference type="Pfam" id="PF23726">
    <property type="entry name" value="Beta-prop_RSE1_2nd"/>
    <property type="match status" value="1"/>
</dbReference>
<proteinExistence type="predicted"/>
<sequence>MYTILHETDEATAVNLSVYGKFLPGAGKQLITVGAKHLRVFRANPYAIVLEEDQEWSQTTKLECLLSFNLLAPVRDLAAARVPMYPDCDSIVMTFDDAKISICNIHPSTMNLNTLSLHSMEDDFLRDGYTKDIYPPILRVDPGNRCAVMMIYGRHLGIVPFGSAQNYLQSYTVPLRTIDERLANVLDMTFLDGYFEPTLLFLYEPMQTTAGRAAIRYDTVCILAVSLNVKDHVHAVVWNFVGLPMSVYQCLSVPLPVGGVCLIGSNEIIYLNQSVPPCGILLNTSPVDYTRFPFNDYTQLKLTLDGSSAEIISPSEIFIVARSGELYVLNLDTDAGNAVRSMDLKKVFDTSIPCSVTACSPGYVFVGSRLGDSYFLQYTREVQSITNGTTTEHPQKTAQKQDTNNDMDFYSELYNEPIETREEELEKQVVKDFKFRILDKLYNVGPCKVMRTCALNDINPHFKKDPRDTFFDLVTVSGHGKDSSLSFFQRTVRPAIITSSLLEDAVQFWTAGRREDDSHKYLIIAREMSTLVLELETDMVELDAPLFITSETTVAAGELATGSIAVQVTVSSIVLVADDQQLEVINTSSNFHIAAVSIVDPFVCLLTQNGQFLLYRLLTSPKIHLKPVPILEKMKHEKFAVTSVSIYKDISGIIQLCSASGGDEITQIGPLGLRRSTGASVSAESFVVKKEELDEQRHETDFIDLLLYGDEEKKPKQKPDSKTAKKKKVIRVDQEFEDWAPKLETDVQNPNHVLPTFWMLLTRENGNLYIYAIPEMQLVYMVKKFNLMPEILRDDLASAYEDVDRVDQLVSIAPSVNDSIIALDSVIVKPEEVVMELQLYGMGMNQARPVLSALIDDTIVFYEMFFFDEGIDGHLAIRFRRIPHSNITRASRFMGPNGKMPVEAARERERHRPYILPFERIGTLTNGLFICGNYPALVIMERGEVRLHPVSIDGPITSFCSFNNLSCPMGFLYLAANEKMMRISLLPSGVIYDSPYPFRRATLDKSYGQISNIVFMLQSEVFGVVTSIKMPVTKVCTIVNEEKHVETFEKDENFVLPEIDKFTLRLFSTEDWNFVPNTEIELDEFEIVTCCEEVLLNSESTVSGVQNYLAIGTSLNFGEEVFVRGRIILCEVIEVVPEPGQPTSKHRLKTVCDKEQKGPVTSMCSLDGFLLTGMGQKIFIWQFKDGQLNGVSFLDLHFYVHQLCSFRSLALACDLYRSLSLIRYQENHKALSLVSRDLRPTAPPPMTSAFIVDNKLLGFLLTDEVNNIAVFNYLPETKESVGGERLTLRGVINIGSMVNTIVRVQGHVSEPFIDNSLIVRHCHTCIFATLDGSFGIVRPIGEKVFRRLHMLQQLMISFIPQPGGLNPKGARSARPQRIMTSQIAAAKNIVDGNIIYQYLNLSTSDKNELAKKLGSTKYQIMDDLTEIRRTVTHF</sequence>
<dbReference type="InterPro" id="IPR004871">
    <property type="entry name" value="RSE1/DDB1/CPSF1_C"/>
</dbReference>
<dbReference type="GO" id="GO:0005634">
    <property type="term" value="C:nucleus"/>
    <property type="evidence" value="ECO:0007669"/>
    <property type="project" value="UniProtKB-SubCell"/>
</dbReference>
<dbReference type="InterPro" id="IPR050358">
    <property type="entry name" value="RSE1/DDB1/CFT1"/>
</dbReference>
<dbReference type="InterPro" id="IPR015943">
    <property type="entry name" value="WD40/YVTN_repeat-like_dom_sf"/>
</dbReference>
<evidence type="ECO:0000259" key="3">
    <source>
        <dbReference type="Pfam" id="PF03178"/>
    </source>
</evidence>
<keyword evidence="6" id="KW-1185">Reference proteome</keyword>
<dbReference type="GO" id="GO:0003676">
    <property type="term" value="F:nucleic acid binding"/>
    <property type="evidence" value="ECO:0007669"/>
    <property type="project" value="InterPro"/>
</dbReference>
<protein>
    <submittedName>
        <fullName evidence="7">Cleavage and polyadenylation specificity factor subunit 1</fullName>
    </submittedName>
</protein>
<feature type="domain" description="RSE1/DDB1/CPSF1 first beta-propeller" evidence="4">
    <location>
        <begin position="14"/>
        <end position="382"/>
    </location>
</feature>
<dbReference type="Gene3D" id="1.10.150.910">
    <property type="match status" value="1"/>
</dbReference>
<evidence type="ECO:0000256" key="1">
    <source>
        <dbReference type="ARBA" id="ARBA00004123"/>
    </source>
</evidence>
<dbReference type="Proteomes" id="UP000887540">
    <property type="component" value="Unplaced"/>
</dbReference>
<feature type="domain" description="RSE1/DDB1/CPSF1 second beta-propeller" evidence="5">
    <location>
        <begin position="494"/>
        <end position="984"/>
    </location>
</feature>
<evidence type="ECO:0000256" key="2">
    <source>
        <dbReference type="ARBA" id="ARBA00023242"/>
    </source>
</evidence>
<dbReference type="Pfam" id="PF10433">
    <property type="entry name" value="Beta-prop_RSE1_1st"/>
    <property type="match status" value="1"/>
</dbReference>
<evidence type="ECO:0000313" key="7">
    <source>
        <dbReference type="WBParaSite" id="ACRNAN_scaffold1107.g21729.t1"/>
    </source>
</evidence>
<dbReference type="Gene3D" id="2.130.10.10">
    <property type="entry name" value="YVTN repeat-like/Quinoprotein amine dehydrogenase"/>
    <property type="match status" value="3"/>
</dbReference>
<evidence type="ECO:0000313" key="6">
    <source>
        <dbReference type="Proteomes" id="UP000887540"/>
    </source>
</evidence>
<comment type="subcellular location">
    <subcellularLocation>
        <location evidence="1">Nucleus</location>
    </subcellularLocation>
</comment>
<keyword evidence="2" id="KW-0539">Nucleus</keyword>
<dbReference type="WBParaSite" id="ACRNAN_scaffold1107.g21729.t1">
    <property type="protein sequence ID" value="ACRNAN_scaffold1107.g21729.t1"/>
    <property type="gene ID" value="ACRNAN_scaffold1107.g21729"/>
</dbReference>
<name>A0A914CI39_9BILA</name>
<reference evidence="7" key="1">
    <citation type="submission" date="2022-11" db="UniProtKB">
        <authorList>
            <consortium name="WormBaseParasite"/>
        </authorList>
    </citation>
    <scope>IDENTIFICATION</scope>
</reference>
<dbReference type="InterPro" id="IPR058543">
    <property type="entry name" value="Beta-prop_RSE1/DDB1/CPSF1_2nd"/>
</dbReference>
<organism evidence="6 7">
    <name type="scientific">Acrobeloides nanus</name>
    <dbReference type="NCBI Taxonomy" id="290746"/>
    <lineage>
        <taxon>Eukaryota</taxon>
        <taxon>Metazoa</taxon>
        <taxon>Ecdysozoa</taxon>
        <taxon>Nematoda</taxon>
        <taxon>Chromadorea</taxon>
        <taxon>Rhabditida</taxon>
        <taxon>Tylenchina</taxon>
        <taxon>Cephalobomorpha</taxon>
        <taxon>Cephaloboidea</taxon>
        <taxon>Cephalobidae</taxon>
        <taxon>Acrobeloides</taxon>
    </lineage>
</organism>
<feature type="domain" description="RSE1/DDB1/CPSF1 C-terminal" evidence="3">
    <location>
        <begin position="1061"/>
        <end position="1399"/>
    </location>
</feature>
<evidence type="ECO:0000259" key="4">
    <source>
        <dbReference type="Pfam" id="PF10433"/>
    </source>
</evidence>
<evidence type="ECO:0000259" key="5">
    <source>
        <dbReference type="Pfam" id="PF23726"/>
    </source>
</evidence>